<dbReference type="InterPro" id="IPR047641">
    <property type="entry name" value="ABC_transpr_MalK/UgpC-like"/>
</dbReference>
<dbReference type="AlphaFoldDB" id="A0A2C9CVI4"/>
<dbReference type="SUPFAM" id="SSF50331">
    <property type="entry name" value="MOP-like"/>
    <property type="match status" value="1"/>
</dbReference>
<dbReference type="Gene3D" id="3.40.50.300">
    <property type="entry name" value="P-loop containing nucleotide triphosphate hydrolases"/>
    <property type="match status" value="1"/>
</dbReference>
<dbReference type="OrthoDB" id="9802264at2"/>
<dbReference type="InterPro" id="IPR017871">
    <property type="entry name" value="ABC_transporter-like_CS"/>
</dbReference>
<keyword evidence="6" id="KW-1278">Translocase</keyword>
<reference evidence="10" key="1">
    <citation type="submission" date="2017-09" db="EMBL/GenBank/DDBJ databases">
        <authorList>
            <person name="Varghese N."/>
            <person name="Submissions S."/>
        </authorList>
    </citation>
    <scope>NUCLEOTIDE SEQUENCE [LARGE SCALE GENOMIC DNA]</scope>
    <source>
        <strain evidence="10">C7</strain>
    </source>
</reference>
<dbReference type="PROSITE" id="PS00211">
    <property type="entry name" value="ABC_TRANSPORTER_1"/>
    <property type="match status" value="1"/>
</dbReference>
<dbReference type="InterPro" id="IPR027417">
    <property type="entry name" value="P-loop_NTPase"/>
</dbReference>
<dbReference type="Pfam" id="PF08402">
    <property type="entry name" value="TOBE_2"/>
    <property type="match status" value="1"/>
</dbReference>
<dbReference type="InterPro" id="IPR008995">
    <property type="entry name" value="Mo/tungstate-bd_C_term_dom"/>
</dbReference>
<dbReference type="Proteomes" id="UP000220034">
    <property type="component" value="Unassembled WGS sequence"/>
</dbReference>
<evidence type="ECO:0000256" key="7">
    <source>
        <dbReference type="ARBA" id="ARBA00023136"/>
    </source>
</evidence>
<protein>
    <submittedName>
        <fullName evidence="9">Iron(III) transport system ATP-binding protein</fullName>
    </submittedName>
</protein>
<comment type="similarity">
    <text evidence="1">Belongs to the ABC transporter superfamily.</text>
</comment>
<dbReference type="GO" id="GO:0016887">
    <property type="term" value="F:ATP hydrolysis activity"/>
    <property type="evidence" value="ECO:0007669"/>
    <property type="project" value="InterPro"/>
</dbReference>
<keyword evidence="3" id="KW-1003">Cell membrane</keyword>
<dbReference type="GO" id="GO:0140359">
    <property type="term" value="F:ABC-type transporter activity"/>
    <property type="evidence" value="ECO:0007669"/>
    <property type="project" value="UniProtKB-ARBA"/>
</dbReference>
<keyword evidence="4" id="KW-0547">Nucleotide-binding</keyword>
<evidence type="ECO:0000256" key="3">
    <source>
        <dbReference type="ARBA" id="ARBA00022475"/>
    </source>
</evidence>
<dbReference type="SMART" id="SM00382">
    <property type="entry name" value="AAA"/>
    <property type="match status" value="1"/>
</dbReference>
<keyword evidence="2" id="KW-0813">Transport</keyword>
<dbReference type="RefSeq" id="WP_097930007.1">
    <property type="nucleotide sequence ID" value="NZ_OCTN01000004.1"/>
</dbReference>
<feature type="domain" description="ABC transporter" evidence="8">
    <location>
        <begin position="4"/>
        <end position="240"/>
    </location>
</feature>
<keyword evidence="7" id="KW-0472">Membrane</keyword>
<dbReference type="PROSITE" id="PS50893">
    <property type="entry name" value="ABC_TRANSPORTER_2"/>
    <property type="match status" value="1"/>
</dbReference>
<keyword evidence="5 9" id="KW-0067">ATP-binding</keyword>
<dbReference type="InterPro" id="IPR013611">
    <property type="entry name" value="Transp-assoc_OB_typ2"/>
</dbReference>
<dbReference type="Pfam" id="PF00005">
    <property type="entry name" value="ABC_tran"/>
    <property type="match status" value="1"/>
</dbReference>
<dbReference type="SUPFAM" id="SSF52540">
    <property type="entry name" value="P-loop containing nucleoside triphosphate hydrolases"/>
    <property type="match status" value="1"/>
</dbReference>
<evidence type="ECO:0000256" key="2">
    <source>
        <dbReference type="ARBA" id="ARBA00022448"/>
    </source>
</evidence>
<dbReference type="InterPro" id="IPR003593">
    <property type="entry name" value="AAA+_ATPase"/>
</dbReference>
<evidence type="ECO:0000313" key="9">
    <source>
        <dbReference type="EMBL" id="SOH94409.1"/>
    </source>
</evidence>
<dbReference type="PANTHER" id="PTHR43875">
    <property type="entry name" value="MALTODEXTRIN IMPORT ATP-BINDING PROTEIN MSMX"/>
    <property type="match status" value="1"/>
</dbReference>
<dbReference type="FunFam" id="3.40.50.300:FF:000042">
    <property type="entry name" value="Maltose/maltodextrin ABC transporter, ATP-binding protein"/>
    <property type="match status" value="1"/>
</dbReference>
<dbReference type="GO" id="GO:0005524">
    <property type="term" value="F:ATP binding"/>
    <property type="evidence" value="ECO:0007669"/>
    <property type="project" value="UniProtKB-KW"/>
</dbReference>
<proteinExistence type="inferred from homology"/>
<evidence type="ECO:0000259" key="8">
    <source>
        <dbReference type="PROSITE" id="PS50893"/>
    </source>
</evidence>
<dbReference type="EMBL" id="OCTN01000004">
    <property type="protein sequence ID" value="SOH94409.1"/>
    <property type="molecule type" value="Genomic_DNA"/>
</dbReference>
<dbReference type="GO" id="GO:0055052">
    <property type="term" value="C:ATP-binding cassette (ABC) transporter complex, substrate-binding subunit-containing"/>
    <property type="evidence" value="ECO:0007669"/>
    <property type="project" value="TreeGrafter"/>
</dbReference>
<evidence type="ECO:0000256" key="1">
    <source>
        <dbReference type="ARBA" id="ARBA00005417"/>
    </source>
</evidence>
<accession>A0A2C9CVI4</accession>
<evidence type="ECO:0000256" key="5">
    <source>
        <dbReference type="ARBA" id="ARBA00022840"/>
    </source>
</evidence>
<dbReference type="InterPro" id="IPR003439">
    <property type="entry name" value="ABC_transporter-like_ATP-bd"/>
</dbReference>
<sequence>MAKLILENITKRFGTTTAVDDISLRAKVGEFIALLGPSGCGKTTLLRLIAGFETPDSGRIALGGQSLADPAVGIAIPPEDRNLGMVFQSYALWPHMSVARNIAYPLEVRRIAKQEREARLQAALQVTGLTQMANRKPAELSGGQRQRVALARCLVMEPQAVLFDEPLANLDVHLRATMQSAFRDLHRQTGATMVYVTHDQAEAMALADRIAVMQDGRIRQFAPPEILHDEPANAMVAGFVGQGVVLPVHAAGPCRDGWMDVSLGEHIARVRSGTPRPTHLSLRPDGVHIDHNGTLPAQVTNAVYLGGKFRLTLQLAPNHGGGTILAEQRQRYDIGDTVMLNIQDGWAFEDRTAVAV</sequence>
<name>A0A2C9CVI4_9RHOB</name>
<evidence type="ECO:0000313" key="10">
    <source>
        <dbReference type="Proteomes" id="UP000220034"/>
    </source>
</evidence>
<evidence type="ECO:0000256" key="6">
    <source>
        <dbReference type="ARBA" id="ARBA00022967"/>
    </source>
</evidence>
<keyword evidence="10" id="KW-1185">Reference proteome</keyword>
<gene>
    <name evidence="9" type="ORF">SAMN06273572_104108</name>
</gene>
<organism evidence="9 10">
    <name type="scientific">Pontivivens marinum</name>
    <dbReference type="NCBI Taxonomy" id="1690039"/>
    <lineage>
        <taxon>Bacteria</taxon>
        <taxon>Pseudomonadati</taxon>
        <taxon>Pseudomonadota</taxon>
        <taxon>Alphaproteobacteria</taxon>
        <taxon>Rhodobacterales</taxon>
        <taxon>Paracoccaceae</taxon>
        <taxon>Pontivivens</taxon>
    </lineage>
</organism>
<evidence type="ECO:0000256" key="4">
    <source>
        <dbReference type="ARBA" id="ARBA00022741"/>
    </source>
</evidence>
<dbReference type="PANTHER" id="PTHR43875:SF15">
    <property type="entry name" value="TREHALOSE IMPORT ATP-BINDING PROTEIN SUGC"/>
    <property type="match status" value="1"/>
</dbReference>